<protein>
    <submittedName>
        <fullName evidence="1">Uncharacterized protein</fullName>
    </submittedName>
</protein>
<sequence length="149" mass="16989">MNTYFNVKRAWEEIARLNVEISHLFTWMVDEHVDFYCAIQGCYLVDAPLAYELSVRWQYHDKIHEKVVQWLYKASKLSGFTGSLSYGRRLGRDIALVADIPPPSWAVFTIADDAADESKDESEIPGVVNEEDAGNLVDFIDNLGIRTSE</sequence>
<dbReference type="EMBL" id="LUGG01000015">
    <property type="protein sequence ID" value="OBZ69687.1"/>
    <property type="molecule type" value="Genomic_DNA"/>
</dbReference>
<reference evidence="1 2" key="1">
    <citation type="submission" date="2016-03" db="EMBL/GenBank/DDBJ databases">
        <title>Whole genome sequencing of Grifola frondosa 9006-11.</title>
        <authorList>
            <person name="Min B."/>
            <person name="Park H."/>
            <person name="Kim J.-G."/>
            <person name="Cho H."/>
            <person name="Oh Y.-L."/>
            <person name="Kong W.-S."/>
            <person name="Choi I.-G."/>
        </authorList>
    </citation>
    <scope>NUCLEOTIDE SEQUENCE [LARGE SCALE GENOMIC DNA]</scope>
    <source>
        <strain evidence="1 2">9006-11</strain>
    </source>
</reference>
<evidence type="ECO:0000313" key="2">
    <source>
        <dbReference type="Proteomes" id="UP000092993"/>
    </source>
</evidence>
<name>A0A1C7LZS5_GRIFR</name>
<evidence type="ECO:0000313" key="1">
    <source>
        <dbReference type="EMBL" id="OBZ69687.1"/>
    </source>
</evidence>
<keyword evidence="2" id="KW-1185">Reference proteome</keyword>
<proteinExistence type="predicted"/>
<organism evidence="1 2">
    <name type="scientific">Grifola frondosa</name>
    <name type="common">Maitake</name>
    <name type="synonym">Polyporus frondosus</name>
    <dbReference type="NCBI Taxonomy" id="5627"/>
    <lineage>
        <taxon>Eukaryota</taxon>
        <taxon>Fungi</taxon>
        <taxon>Dikarya</taxon>
        <taxon>Basidiomycota</taxon>
        <taxon>Agaricomycotina</taxon>
        <taxon>Agaricomycetes</taxon>
        <taxon>Polyporales</taxon>
        <taxon>Grifolaceae</taxon>
        <taxon>Grifola</taxon>
    </lineage>
</organism>
<accession>A0A1C7LZS5</accession>
<dbReference type="AlphaFoldDB" id="A0A1C7LZS5"/>
<dbReference type="OrthoDB" id="2676448at2759"/>
<gene>
    <name evidence="1" type="ORF">A0H81_10467</name>
</gene>
<comment type="caution">
    <text evidence="1">The sequence shown here is derived from an EMBL/GenBank/DDBJ whole genome shotgun (WGS) entry which is preliminary data.</text>
</comment>
<dbReference type="Proteomes" id="UP000092993">
    <property type="component" value="Unassembled WGS sequence"/>
</dbReference>